<name>A0A316TUK0_9BACT</name>
<evidence type="ECO:0000313" key="3">
    <source>
        <dbReference type="EMBL" id="PWN08120.1"/>
    </source>
</evidence>
<dbReference type="Pfam" id="PF04715">
    <property type="entry name" value="Anth_synt_I_N"/>
    <property type="match status" value="1"/>
</dbReference>
<protein>
    <submittedName>
        <fullName evidence="3">Anthranilate synthase component I family protein</fullName>
    </submittedName>
</protein>
<feature type="domain" description="Chorismate-utilising enzyme C-terminal" evidence="1">
    <location>
        <begin position="182"/>
        <end position="433"/>
    </location>
</feature>
<feature type="domain" description="Anthranilate synthase component I N-terminal" evidence="2">
    <location>
        <begin position="34"/>
        <end position="145"/>
    </location>
</feature>
<dbReference type="Proteomes" id="UP000245533">
    <property type="component" value="Unassembled WGS sequence"/>
</dbReference>
<dbReference type="PANTHER" id="PTHR11236">
    <property type="entry name" value="AMINOBENZOATE/ANTHRANILATE SYNTHASE"/>
    <property type="match status" value="1"/>
</dbReference>
<evidence type="ECO:0000259" key="2">
    <source>
        <dbReference type="Pfam" id="PF04715"/>
    </source>
</evidence>
<keyword evidence="4" id="KW-1185">Reference proteome</keyword>
<dbReference type="SUPFAM" id="SSF56322">
    <property type="entry name" value="ADC synthase"/>
    <property type="match status" value="1"/>
</dbReference>
<gene>
    <name evidence="3" type="ORF">DDZ15_00340</name>
</gene>
<dbReference type="InterPro" id="IPR015890">
    <property type="entry name" value="Chorismate_C"/>
</dbReference>
<dbReference type="InterPro" id="IPR006805">
    <property type="entry name" value="Anth_synth_I_N"/>
</dbReference>
<dbReference type="InterPro" id="IPR019999">
    <property type="entry name" value="Anth_synth_I-like"/>
</dbReference>
<dbReference type="EMBL" id="QGGB01000001">
    <property type="protein sequence ID" value="PWN08120.1"/>
    <property type="molecule type" value="Genomic_DNA"/>
</dbReference>
<dbReference type="GO" id="GO:0000162">
    <property type="term" value="P:L-tryptophan biosynthetic process"/>
    <property type="evidence" value="ECO:0007669"/>
    <property type="project" value="TreeGrafter"/>
</dbReference>
<sequence length="454" mass="50808">MWIETCNKAARFTLSLSMTDFDSKKFIRKAVYDSGPGDCILLESQSRDHPSSVISLLAAHPVRTLRSKGGKLIWEEKGKEHRFHGNPWQALREFRKECKAPIFGYLGYDLKNFSVKPPLASDNPELIEASEMYFMEPGTLVHFNEFGISSSHGQSVSDYLKEKGIEPEIAQAPGLEPGITVDEYIRNVEEIKRRIHEGDFYELNYSYPFTSTFSGDPLDLYERMRAINPVPFGAFIRCEDLHVCCSSPERYLKKAGNEIVSEPIKGTAARHRDPAADTLQKESLLNEKNRAENLMIVDLVRHDLSQIAKTGSVEVSRLYDIQSFGTVHQLISTVRAEADDGADPVDILEACFPMGSMTGAPKIAVMKAIEELEVYKRGIYSGAIGYIDQEGDFDFNVVIRTAVIRKGRLVYPVGGAITGDSDPLDEWKETLIKARVLTEALSKRGAARNEVESK</sequence>
<reference evidence="3 4" key="1">
    <citation type="submission" date="2018-05" db="EMBL/GenBank/DDBJ databases">
        <title>Rhodohalobacter halophilus gen. nov., sp. nov., a moderately halophilic member of the family Balneolaceae.</title>
        <authorList>
            <person name="Liu Z.-W."/>
        </authorList>
    </citation>
    <scope>NUCLEOTIDE SEQUENCE [LARGE SCALE GENOMIC DNA]</scope>
    <source>
        <strain evidence="3 4">8A47</strain>
    </source>
</reference>
<accession>A0A316TUK0</accession>
<dbReference type="AlphaFoldDB" id="A0A316TUK0"/>
<organism evidence="3 4">
    <name type="scientific">Rhodohalobacter mucosus</name>
    <dbReference type="NCBI Taxonomy" id="2079485"/>
    <lineage>
        <taxon>Bacteria</taxon>
        <taxon>Pseudomonadati</taxon>
        <taxon>Balneolota</taxon>
        <taxon>Balneolia</taxon>
        <taxon>Balneolales</taxon>
        <taxon>Balneolaceae</taxon>
        <taxon>Rhodohalobacter</taxon>
    </lineage>
</organism>
<dbReference type="Pfam" id="PF00425">
    <property type="entry name" value="Chorismate_bind"/>
    <property type="match status" value="1"/>
</dbReference>
<dbReference type="GO" id="GO:0046820">
    <property type="term" value="F:4-amino-4-deoxychorismate synthase activity"/>
    <property type="evidence" value="ECO:0007669"/>
    <property type="project" value="TreeGrafter"/>
</dbReference>
<dbReference type="Gene3D" id="3.60.120.10">
    <property type="entry name" value="Anthranilate synthase"/>
    <property type="match status" value="1"/>
</dbReference>
<evidence type="ECO:0000259" key="1">
    <source>
        <dbReference type="Pfam" id="PF00425"/>
    </source>
</evidence>
<comment type="caution">
    <text evidence="3">The sequence shown here is derived from an EMBL/GenBank/DDBJ whole genome shotgun (WGS) entry which is preliminary data.</text>
</comment>
<evidence type="ECO:0000313" key="4">
    <source>
        <dbReference type="Proteomes" id="UP000245533"/>
    </source>
</evidence>
<dbReference type="PRINTS" id="PR00095">
    <property type="entry name" value="ANTSNTHASEI"/>
</dbReference>
<dbReference type="InterPro" id="IPR005801">
    <property type="entry name" value="ADC_synthase"/>
</dbReference>
<proteinExistence type="predicted"/>
<dbReference type="PANTHER" id="PTHR11236:SF50">
    <property type="entry name" value="AMINODEOXYCHORISMATE SYNTHASE COMPONENT 1"/>
    <property type="match status" value="1"/>
</dbReference>